<accession>A0A931E6Y0</accession>
<evidence type="ECO:0000259" key="6">
    <source>
        <dbReference type="Pfam" id="PF07980"/>
    </source>
</evidence>
<dbReference type="AlphaFoldDB" id="A0A931E6Y0"/>
<keyword evidence="3" id="KW-0732">Signal</keyword>
<dbReference type="Pfam" id="PF07980">
    <property type="entry name" value="SusD_RagB"/>
    <property type="match status" value="1"/>
</dbReference>
<evidence type="ECO:0000313" key="8">
    <source>
        <dbReference type="Proteomes" id="UP000628448"/>
    </source>
</evidence>
<dbReference type="SUPFAM" id="SSF48452">
    <property type="entry name" value="TPR-like"/>
    <property type="match status" value="1"/>
</dbReference>
<dbReference type="PROSITE" id="PS51257">
    <property type="entry name" value="PROKAR_LIPOPROTEIN"/>
    <property type="match status" value="1"/>
</dbReference>
<comment type="similarity">
    <text evidence="2">Belongs to the SusD family.</text>
</comment>
<organism evidence="7 8">
    <name type="scientific">Panacibacter microcysteis</name>
    <dbReference type="NCBI Taxonomy" id="2793269"/>
    <lineage>
        <taxon>Bacteria</taxon>
        <taxon>Pseudomonadati</taxon>
        <taxon>Bacteroidota</taxon>
        <taxon>Chitinophagia</taxon>
        <taxon>Chitinophagales</taxon>
        <taxon>Chitinophagaceae</taxon>
        <taxon>Panacibacter</taxon>
    </lineage>
</organism>
<keyword evidence="8" id="KW-1185">Reference proteome</keyword>
<evidence type="ECO:0000256" key="1">
    <source>
        <dbReference type="ARBA" id="ARBA00004442"/>
    </source>
</evidence>
<proteinExistence type="inferred from homology"/>
<protein>
    <submittedName>
        <fullName evidence="7">RagB/SusD family nutrient uptake outer membrane protein</fullName>
    </submittedName>
</protein>
<evidence type="ECO:0000313" key="7">
    <source>
        <dbReference type="EMBL" id="MBG9376294.1"/>
    </source>
</evidence>
<feature type="domain" description="RagB/SusD" evidence="6">
    <location>
        <begin position="258"/>
        <end position="513"/>
    </location>
</feature>
<evidence type="ECO:0000256" key="3">
    <source>
        <dbReference type="ARBA" id="ARBA00022729"/>
    </source>
</evidence>
<name>A0A931E6Y0_9BACT</name>
<comment type="subcellular location">
    <subcellularLocation>
        <location evidence="1">Cell outer membrane</location>
    </subcellularLocation>
</comment>
<dbReference type="Proteomes" id="UP000628448">
    <property type="component" value="Unassembled WGS sequence"/>
</dbReference>
<sequence length="513" mass="57114">MKYRKLLYAITIPSVLLFSCTKLDETFNGDLTQDQVGGGGSANVDALLTGIYNSMRLPYQDQSRWWAAEEHTSDECLGPTRGGDWDDNGVWRLLHVHKWDGNHSFLASTFDDLGGVVYGATDILQFSPSTQQAAEARLLRAFANFSWLCGWNQCPYREPGGDPLAIPQVRVGSDALDYIISELNDIMGDLPDGPANKANKYAAKVLLMKCYLNKGTISPASGDPLANRQNPTFDAADMDQVISLADEIINSGKYSLADNYFDNFAKNNNQISTENIFTAENIGGSNSGNVRSRWFCTLHYNQNPSGWNGFTTLSDFYDKFDDADLRRSQEYDGVTDVSGIKPGFLVGQQYDQNGTALKDRTGAPLAFTREVSAIERGANLEVTGIRVVKYPIDYSSGDNSDNDYVYYRYADVLLMKAEALLRKGDAGGALTLVNQVREKRGVAALGSVSLDQMLDERGREFYWEGHRRTDLIRFGKYLEVWQEKPSDDPKNLLFPIPFRQLAANPNLIQNPGY</sequence>
<gene>
    <name evidence="7" type="ORF">I5907_08605</name>
</gene>
<evidence type="ECO:0000256" key="2">
    <source>
        <dbReference type="ARBA" id="ARBA00006275"/>
    </source>
</evidence>
<dbReference type="Gene3D" id="1.25.40.390">
    <property type="match status" value="1"/>
</dbReference>
<keyword evidence="5" id="KW-0998">Cell outer membrane</keyword>
<keyword evidence="4" id="KW-0472">Membrane</keyword>
<dbReference type="GO" id="GO:0009279">
    <property type="term" value="C:cell outer membrane"/>
    <property type="evidence" value="ECO:0007669"/>
    <property type="project" value="UniProtKB-SubCell"/>
</dbReference>
<dbReference type="EMBL" id="JADWYR010000001">
    <property type="protein sequence ID" value="MBG9376294.1"/>
    <property type="molecule type" value="Genomic_DNA"/>
</dbReference>
<dbReference type="InterPro" id="IPR012944">
    <property type="entry name" value="SusD_RagB_dom"/>
</dbReference>
<dbReference type="InterPro" id="IPR011990">
    <property type="entry name" value="TPR-like_helical_dom_sf"/>
</dbReference>
<dbReference type="RefSeq" id="WP_196990306.1">
    <property type="nucleotide sequence ID" value="NZ_JADWYR010000001.1"/>
</dbReference>
<evidence type="ECO:0000256" key="5">
    <source>
        <dbReference type="ARBA" id="ARBA00023237"/>
    </source>
</evidence>
<comment type="caution">
    <text evidence="7">The sequence shown here is derived from an EMBL/GenBank/DDBJ whole genome shotgun (WGS) entry which is preliminary data.</text>
</comment>
<evidence type="ECO:0000256" key="4">
    <source>
        <dbReference type="ARBA" id="ARBA00023136"/>
    </source>
</evidence>
<reference evidence="7" key="1">
    <citation type="submission" date="2020-11" db="EMBL/GenBank/DDBJ databases">
        <title>Bacterial whole genome sequence for Panacibacter sp. DH6.</title>
        <authorList>
            <person name="Le V."/>
            <person name="Ko S."/>
            <person name="Ahn C.-Y."/>
            <person name="Oh H.-M."/>
        </authorList>
    </citation>
    <scope>NUCLEOTIDE SEQUENCE</scope>
    <source>
        <strain evidence="7">DH6</strain>
    </source>
</reference>